<accession>A0A1Q8VZ75</accession>
<keyword evidence="1" id="KW-0472">Membrane</keyword>
<feature type="transmembrane region" description="Helical" evidence="1">
    <location>
        <begin position="57"/>
        <end position="75"/>
    </location>
</feature>
<protein>
    <submittedName>
        <fullName evidence="2">Uncharacterized protein</fullName>
    </submittedName>
</protein>
<reference evidence="2 3" key="1">
    <citation type="submission" date="2016-12" db="EMBL/GenBank/DDBJ databases">
        <title>Genomic comparison of strains in the 'Actinomyces naeslundii' group.</title>
        <authorList>
            <person name="Mughal S.R."/>
            <person name="Do T."/>
            <person name="Gilbert S.C."/>
            <person name="Witherden E.A."/>
            <person name="Didelot X."/>
            <person name="Beighton D."/>
        </authorList>
    </citation>
    <scope>NUCLEOTIDE SEQUENCE [LARGE SCALE GENOMIC DNA]</scope>
    <source>
        <strain evidence="2 3">MMRCO6-1</strain>
    </source>
</reference>
<dbReference type="EMBL" id="MSKM01000017">
    <property type="protein sequence ID" value="OLO53834.1"/>
    <property type="molecule type" value="Genomic_DNA"/>
</dbReference>
<keyword evidence="1" id="KW-0812">Transmembrane</keyword>
<gene>
    <name evidence="2" type="ORF">BKH27_05120</name>
</gene>
<organism evidence="2 3">
    <name type="scientific">Actinomyces oris</name>
    <dbReference type="NCBI Taxonomy" id="544580"/>
    <lineage>
        <taxon>Bacteria</taxon>
        <taxon>Bacillati</taxon>
        <taxon>Actinomycetota</taxon>
        <taxon>Actinomycetes</taxon>
        <taxon>Actinomycetales</taxon>
        <taxon>Actinomycetaceae</taxon>
        <taxon>Actinomyces</taxon>
    </lineage>
</organism>
<name>A0A1Q8VZ75_9ACTO</name>
<keyword evidence="1" id="KW-1133">Transmembrane helix</keyword>
<comment type="caution">
    <text evidence="2">The sequence shown here is derived from an EMBL/GenBank/DDBJ whole genome shotgun (WGS) entry which is preliminary data.</text>
</comment>
<evidence type="ECO:0000313" key="3">
    <source>
        <dbReference type="Proteomes" id="UP000185772"/>
    </source>
</evidence>
<dbReference type="RefSeq" id="WP_075370971.1">
    <property type="nucleotide sequence ID" value="NZ_MSKM01000017.1"/>
</dbReference>
<evidence type="ECO:0000313" key="2">
    <source>
        <dbReference type="EMBL" id="OLO53834.1"/>
    </source>
</evidence>
<feature type="transmembrane region" description="Helical" evidence="1">
    <location>
        <begin position="17"/>
        <end position="37"/>
    </location>
</feature>
<dbReference type="Proteomes" id="UP000185772">
    <property type="component" value="Unassembled WGS sequence"/>
</dbReference>
<dbReference type="AlphaFoldDB" id="A0A1Q8VZ75"/>
<proteinExistence type="predicted"/>
<evidence type="ECO:0000256" key="1">
    <source>
        <dbReference type="SAM" id="Phobius"/>
    </source>
</evidence>
<sequence>MFDSVPSPYHRLRRLKAALLAVSLTLAGILLMMLNAWLSPLRLGSWQWLHALPLGELGGTLFGAGLLSTFFEYTFRRDQEAHTLARFRQIIREEAPAMRDAVVEGFAIRPEDLKRVATPELLDDVAANVMALRLGDEQFAREIYRDIRDQAIRAAERWYDVAVRVRLSTAVERSTAGTPLLDVTVEWEYTTVPSSATRRFACVSDQDEYNELRQDVPTTSTWFMAPRPGMDARHREAYELLELTVDGRPQPIRRSTRATGQTYSVDLDEDARSGTPVRIRQVFRTITPQWSHRLYFAVAQPTRGWSLRLDYTDTTIAEVQVSDTMATTPASSVVHSPEAVPGKEITVETSSWLLPQSGVAFTWATNDELPQTKQPEAVASSREG</sequence>